<feature type="domain" description="SLH" evidence="3">
    <location>
        <begin position="146"/>
        <end position="209"/>
    </location>
</feature>
<keyword evidence="2" id="KW-0732">Signal</keyword>
<feature type="chain" id="PRO_5012097470" evidence="2">
    <location>
        <begin position="25"/>
        <end position="430"/>
    </location>
</feature>
<evidence type="ECO:0000259" key="3">
    <source>
        <dbReference type="PROSITE" id="PS51272"/>
    </source>
</evidence>
<dbReference type="InterPro" id="IPR051465">
    <property type="entry name" value="Cell_Envelope_Struct_Comp"/>
</dbReference>
<feature type="signal peptide" evidence="2">
    <location>
        <begin position="1"/>
        <end position="24"/>
    </location>
</feature>
<keyword evidence="5" id="KW-1185">Reference proteome</keyword>
<dbReference type="OrthoDB" id="174569at2"/>
<dbReference type="STRING" id="142842.SAMN02745118_00720"/>
<dbReference type="PANTHER" id="PTHR43308">
    <property type="entry name" value="OUTER MEMBRANE PROTEIN ALPHA-RELATED"/>
    <property type="match status" value="1"/>
</dbReference>
<dbReference type="InterPro" id="IPR001119">
    <property type="entry name" value="SLH_dom"/>
</dbReference>
<evidence type="ECO:0000313" key="5">
    <source>
        <dbReference type="Proteomes" id="UP000190625"/>
    </source>
</evidence>
<dbReference type="Pfam" id="PF00395">
    <property type="entry name" value="SLH"/>
    <property type="match status" value="3"/>
</dbReference>
<dbReference type="PROSITE" id="PS51272">
    <property type="entry name" value="SLH"/>
    <property type="match status" value="3"/>
</dbReference>
<evidence type="ECO:0000256" key="1">
    <source>
        <dbReference type="ARBA" id="ARBA00022737"/>
    </source>
</evidence>
<sequence>MQKKIISTILVMILITVLSLPVLAAGQVNDIKGHWAETEINELLSKNILSTYNNGNFKPNQPITRAEFASGLARALNLPPIGVTTLTDIQSHKSKGYIAALVRDEIITGYPDNTFKPEKEITRAELVTMLMRALELNKMETEIKLNKSYYPDMTVKHWANNAVNLSSYLDIISGYPDGTFKPNDFVTRAETAKMLDSFLNLKVIKGRLVEKYPLSKKIQVTKLDDSKVTLSLANQPLMGRNKRLINLEGLRRHDNLHVIVNKANEIKYLKAYGIVTEDDLALEVSEMTNGTFDPNEIKKLSKGDTKVIESKIQTEVSDMTQGVLSPSEVQAVAEGDLDTVKPKVRQGIKNELVKQGITPIEAQGLLDTDWNLLQTAGKLRLTEAVSMETGLPVNMTRALFDQNWTEVKKLAELELMQRMAAEIMNSELTS</sequence>
<evidence type="ECO:0000256" key="2">
    <source>
        <dbReference type="SAM" id="SignalP"/>
    </source>
</evidence>
<feature type="domain" description="SLH" evidence="3">
    <location>
        <begin position="23"/>
        <end position="80"/>
    </location>
</feature>
<proteinExistence type="predicted"/>
<protein>
    <submittedName>
        <fullName evidence="4">S-layer homology domain-containing protein</fullName>
    </submittedName>
</protein>
<dbReference type="PANTHER" id="PTHR43308:SF5">
    <property type="entry name" value="S-LAYER PROTEIN _ PEPTIDOGLYCAN ENDO-BETA-N-ACETYLGLUCOSAMINIDASE"/>
    <property type="match status" value="1"/>
</dbReference>
<name>A0A1T4KCX8_9FIRM</name>
<keyword evidence="1" id="KW-0677">Repeat</keyword>
<dbReference type="AlphaFoldDB" id="A0A1T4KCX8"/>
<dbReference type="Proteomes" id="UP000190625">
    <property type="component" value="Unassembled WGS sequence"/>
</dbReference>
<feature type="domain" description="SLH" evidence="3">
    <location>
        <begin position="81"/>
        <end position="144"/>
    </location>
</feature>
<reference evidence="5" key="1">
    <citation type="submission" date="2017-02" db="EMBL/GenBank/DDBJ databases">
        <authorList>
            <person name="Varghese N."/>
            <person name="Submissions S."/>
        </authorList>
    </citation>
    <scope>NUCLEOTIDE SEQUENCE [LARGE SCALE GENOMIC DNA]</scope>
    <source>
        <strain evidence="5">ATCC BAA-73</strain>
    </source>
</reference>
<organism evidence="4 5">
    <name type="scientific">Selenihalanaerobacter shriftii</name>
    <dbReference type="NCBI Taxonomy" id="142842"/>
    <lineage>
        <taxon>Bacteria</taxon>
        <taxon>Bacillati</taxon>
        <taxon>Bacillota</taxon>
        <taxon>Clostridia</taxon>
        <taxon>Halanaerobiales</taxon>
        <taxon>Halobacteroidaceae</taxon>
        <taxon>Selenihalanaerobacter</taxon>
    </lineage>
</organism>
<gene>
    <name evidence="4" type="ORF">SAMN02745118_00720</name>
</gene>
<dbReference type="RefSeq" id="WP_078809221.1">
    <property type="nucleotide sequence ID" value="NZ_FUWM01000006.1"/>
</dbReference>
<accession>A0A1T4KCX8</accession>
<dbReference type="EMBL" id="FUWM01000006">
    <property type="protein sequence ID" value="SJZ40279.1"/>
    <property type="molecule type" value="Genomic_DNA"/>
</dbReference>
<evidence type="ECO:0000313" key="4">
    <source>
        <dbReference type="EMBL" id="SJZ40279.1"/>
    </source>
</evidence>